<dbReference type="Gene3D" id="3.40.50.2000">
    <property type="entry name" value="Glycogen Phosphorylase B"/>
    <property type="match status" value="2"/>
</dbReference>
<dbReference type="Pfam" id="PF00534">
    <property type="entry name" value="Glycos_transf_1"/>
    <property type="match status" value="1"/>
</dbReference>
<name>A0A0M3FPJ7_ACIBA</name>
<reference evidence="1" key="3">
    <citation type="submission" date="2015-07" db="EMBL/GenBank/DDBJ databases">
        <title>Acinetobacter baumannii K27 and K44 capsular polysaccharides have the same K unit but different structures due to the presence of distinct wzy genes in otherwise closely related K gene clusters.</title>
        <authorList>
            <person name="Shashkov A.S."/>
            <person name="Kenyon J.J."/>
            <person name="Senchenkova S.N."/>
            <person name="Shneider M.M."/>
            <person name="Popova A.V."/>
            <person name="Arbatsky N.P."/>
            <person name="Miroshnikov K.A."/>
            <person name="Volozhantsev N.V."/>
            <person name="Hall R.M."/>
            <person name="Knirel Y.A."/>
        </authorList>
    </citation>
    <scope>NUCLEOTIDE SEQUENCE</scope>
    <source>
        <strain evidence="1">4190</strain>
    </source>
</reference>
<dbReference type="RefSeq" id="WP_046882818.1">
    <property type="nucleotide sequence ID" value="NZ_CP091596.1"/>
</dbReference>
<dbReference type="PATRIC" id="fig|470.1369.peg.2108"/>
<sequence length="364" mass="41389">MKKIVFVVHSFDEEYRGGVLKATSDVANSLVNYNYKVQVLSLGKVGIPAFYLDKRITLESLCIDKYSTQFYTGIKKFIWFANSYRVFTDYVKNNQDVIFITTSPPLNMLFSLLKINFKKTSIIGCDHTSASYKSNGLLGRLKWNLYKKIDCLIALTEMDNIFYEKNGVKSVYIPNFISLDRLHDIKVNRKFFLLFVGRLSIEKRPLLALEAYRQSKLAEKGIKFRMFGDGDLYPLIQSYLEGNGLTQSVEVIRGVSNPDLIYKDAYGLILTSSLEGFGMVLVEAISRNIPCVSFDVPCGPRSIIKNGVNGFLVQDGNIEEMSQRIVEIENSKFSDIQHTIGIFDEKVVILKWLALLNSLEYKGV</sequence>
<reference evidence="1" key="1">
    <citation type="journal article" date="2011" name="BMC Microbiol.">
        <title>Genome organization of epidemic Acinetobacter baumannii strains.</title>
        <authorList>
            <person name="Di Nocera P.P."/>
            <person name="Rocco F."/>
            <person name="Giannouli M."/>
            <person name="Triassi M."/>
            <person name="Zarrilli R."/>
        </authorList>
    </citation>
    <scope>NUCLEOTIDE SEQUENCE</scope>
    <source>
        <strain evidence="1">4190</strain>
    </source>
</reference>
<dbReference type="GO" id="GO:0016757">
    <property type="term" value="F:glycosyltransferase activity"/>
    <property type="evidence" value="ECO:0007669"/>
    <property type="project" value="InterPro"/>
</dbReference>
<organism evidence="1">
    <name type="scientific">Acinetobacter baumannii</name>
    <dbReference type="NCBI Taxonomy" id="470"/>
    <lineage>
        <taxon>Bacteria</taxon>
        <taxon>Pseudomonadati</taxon>
        <taxon>Pseudomonadota</taxon>
        <taxon>Gammaproteobacteria</taxon>
        <taxon>Moraxellales</taxon>
        <taxon>Moraxellaceae</taxon>
        <taxon>Acinetobacter</taxon>
        <taxon>Acinetobacter calcoaceticus/baumannii complex</taxon>
    </lineage>
</organism>
<dbReference type="PANTHER" id="PTHR12526">
    <property type="entry name" value="GLYCOSYLTRANSFERASE"/>
    <property type="match status" value="1"/>
</dbReference>
<gene>
    <name evidence="1" type="primary">gtr58</name>
</gene>
<accession>A0A0M3FPJ7</accession>
<proteinExistence type="predicted"/>
<dbReference type="GO" id="GO:1901135">
    <property type="term" value="P:carbohydrate derivative metabolic process"/>
    <property type="evidence" value="ECO:0007669"/>
    <property type="project" value="UniProtKB-ARBA"/>
</dbReference>
<reference evidence="1" key="2">
    <citation type="journal article" date="2011" name="J. Bacteriol.">
        <title>Genome sequences of three Acinetobacter baumannii strains assigned to the multilocus sequence typing genotypes ST2, ST25, and ST78.</title>
        <authorList>
            <person name="Zarrilli R."/>
            <person name="Giannouli M."/>
            <person name="Rocco F."/>
            <person name="Loman N.J."/>
            <person name="Haines A.S."/>
            <person name="Constantinidou C."/>
            <person name="Pallen M.J."/>
            <person name="Triassi M."/>
            <person name="Di Nocera P.P."/>
        </authorList>
    </citation>
    <scope>NUCLEOTIDE SEQUENCE</scope>
    <source>
        <strain evidence="1">4190</strain>
    </source>
</reference>
<protein>
    <submittedName>
        <fullName evidence="1">Gtr58</fullName>
    </submittedName>
</protein>
<dbReference type="EMBL" id="KT266827">
    <property type="protein sequence ID" value="ALL34866.1"/>
    <property type="molecule type" value="Genomic_DNA"/>
</dbReference>
<dbReference type="SUPFAM" id="SSF53756">
    <property type="entry name" value="UDP-Glycosyltransferase/glycogen phosphorylase"/>
    <property type="match status" value="1"/>
</dbReference>
<evidence type="ECO:0000313" key="1">
    <source>
        <dbReference type="EMBL" id="ALL34866.1"/>
    </source>
</evidence>
<dbReference type="InterPro" id="IPR001296">
    <property type="entry name" value="Glyco_trans_1"/>
</dbReference>
<dbReference type="AlphaFoldDB" id="A0A0M3FPJ7"/>